<dbReference type="Proteomes" id="UP000320085">
    <property type="component" value="Unassembled WGS sequence"/>
</dbReference>
<keyword evidence="1" id="KW-0732">Signal</keyword>
<evidence type="ECO:0000313" key="4">
    <source>
        <dbReference type="Proteomes" id="UP000320085"/>
    </source>
</evidence>
<dbReference type="EMBL" id="VFQF01000001">
    <property type="protein sequence ID" value="TQN47432.1"/>
    <property type="molecule type" value="Genomic_DNA"/>
</dbReference>
<protein>
    <submittedName>
        <fullName evidence="3">Peptidoglycan/xylan/chitin deacetylase (PgdA/CDA1 family)</fullName>
    </submittedName>
</protein>
<dbReference type="GO" id="GO:0016810">
    <property type="term" value="F:hydrolase activity, acting on carbon-nitrogen (but not peptide) bonds"/>
    <property type="evidence" value="ECO:0007669"/>
    <property type="project" value="InterPro"/>
</dbReference>
<dbReference type="PANTHER" id="PTHR10587">
    <property type="entry name" value="GLYCOSYL TRANSFERASE-RELATED"/>
    <property type="match status" value="1"/>
</dbReference>
<organism evidence="3 4">
    <name type="scientific">Humibacillus xanthopallidus</name>
    <dbReference type="NCBI Taxonomy" id="412689"/>
    <lineage>
        <taxon>Bacteria</taxon>
        <taxon>Bacillati</taxon>
        <taxon>Actinomycetota</taxon>
        <taxon>Actinomycetes</taxon>
        <taxon>Micrococcales</taxon>
        <taxon>Intrasporangiaceae</taxon>
        <taxon>Humibacillus</taxon>
    </lineage>
</organism>
<feature type="chain" id="PRO_5021789566" evidence="1">
    <location>
        <begin position="30"/>
        <end position="336"/>
    </location>
</feature>
<comment type="caution">
    <text evidence="3">The sequence shown here is derived from an EMBL/GenBank/DDBJ whole genome shotgun (WGS) entry which is preliminary data.</text>
</comment>
<dbReference type="Pfam" id="PF01522">
    <property type="entry name" value="Polysacc_deac_1"/>
    <property type="match status" value="1"/>
</dbReference>
<evidence type="ECO:0000259" key="2">
    <source>
        <dbReference type="PROSITE" id="PS51677"/>
    </source>
</evidence>
<dbReference type="InterPro" id="IPR002509">
    <property type="entry name" value="NODB_dom"/>
</dbReference>
<sequence length="336" mass="35109">MRRCIRTLIAGAAAGLLVPVVALSAPAQAAPSVRVTGPGYDSPGSTVAVVVTTSSRPSGYALSFRVSVGGVAGVCNGGQWKHGTAWSQRCWVTLPARTGTWSISGRAIFTRSGYATQYSAYGYKSIATKGYASAPVSAATRDSIERCWNTSSRVQLTFDDGNVGWTNLNSMLATLKAYNVRGRFLPTGEWAAANPSKMAAIRNAGHLLGNHTYSHPALSSLSSSSVRWQISHGVGATSSPKLIRPPYGAGAYSQRVTTDAAALGYRVCHWTTDTSDYAGVSATTIINKVLYGDAVTAPARAGGVVLMHMSGANTPSALPGLIRGLRAKGLSLEPLR</sequence>
<dbReference type="GO" id="GO:0005975">
    <property type="term" value="P:carbohydrate metabolic process"/>
    <property type="evidence" value="ECO:0007669"/>
    <property type="project" value="InterPro"/>
</dbReference>
<dbReference type="PROSITE" id="PS51677">
    <property type="entry name" value="NODB"/>
    <property type="match status" value="1"/>
</dbReference>
<dbReference type="PANTHER" id="PTHR10587:SF128">
    <property type="entry name" value="POLYSACCHARIDE DEACETYLASE PDAB-RELATED"/>
    <property type="match status" value="1"/>
</dbReference>
<reference evidence="3 4" key="1">
    <citation type="submission" date="2019-06" db="EMBL/GenBank/DDBJ databases">
        <title>Sequencing the genomes of 1000 actinobacteria strains.</title>
        <authorList>
            <person name="Klenk H.-P."/>
        </authorList>
    </citation>
    <scope>NUCLEOTIDE SEQUENCE [LARGE SCALE GENOMIC DNA]</scope>
    <source>
        <strain evidence="3 4">DSM 21776</strain>
    </source>
</reference>
<dbReference type="Gene3D" id="3.20.20.370">
    <property type="entry name" value="Glycoside hydrolase/deacetylase"/>
    <property type="match status" value="1"/>
</dbReference>
<gene>
    <name evidence="3" type="ORF">FHX52_0532</name>
</gene>
<dbReference type="InterPro" id="IPR050248">
    <property type="entry name" value="Polysacc_deacetylase_ArnD"/>
</dbReference>
<dbReference type="SUPFAM" id="SSF88713">
    <property type="entry name" value="Glycoside hydrolase/deacetylase"/>
    <property type="match status" value="1"/>
</dbReference>
<feature type="signal peptide" evidence="1">
    <location>
        <begin position="1"/>
        <end position="29"/>
    </location>
</feature>
<dbReference type="GO" id="GO:0016020">
    <property type="term" value="C:membrane"/>
    <property type="evidence" value="ECO:0007669"/>
    <property type="project" value="TreeGrafter"/>
</dbReference>
<dbReference type="AlphaFoldDB" id="A0A543PTM5"/>
<proteinExistence type="predicted"/>
<dbReference type="CDD" id="cd10917">
    <property type="entry name" value="CE4_NodB_like_6s_7s"/>
    <property type="match status" value="1"/>
</dbReference>
<dbReference type="InterPro" id="IPR011330">
    <property type="entry name" value="Glyco_hydro/deAcase_b/a-brl"/>
</dbReference>
<accession>A0A543PTM5</accession>
<name>A0A543PTM5_9MICO</name>
<evidence type="ECO:0000313" key="3">
    <source>
        <dbReference type="EMBL" id="TQN47432.1"/>
    </source>
</evidence>
<dbReference type="RefSeq" id="WP_185747046.1">
    <property type="nucleotide sequence ID" value="NZ_BAAAQC010000005.1"/>
</dbReference>
<feature type="domain" description="NodB homology" evidence="2">
    <location>
        <begin position="152"/>
        <end position="333"/>
    </location>
</feature>
<evidence type="ECO:0000256" key="1">
    <source>
        <dbReference type="SAM" id="SignalP"/>
    </source>
</evidence>